<accession>A0A0V1MUL2</accession>
<evidence type="ECO:0000313" key="4">
    <source>
        <dbReference type="Proteomes" id="UP000054843"/>
    </source>
</evidence>
<gene>
    <name evidence="3" type="primary">tyr-3</name>
    <name evidence="3" type="ORF">T10_11520</name>
</gene>
<reference evidence="3 4" key="1">
    <citation type="submission" date="2015-01" db="EMBL/GenBank/DDBJ databases">
        <title>Evolution of Trichinella species and genotypes.</title>
        <authorList>
            <person name="Korhonen P.K."/>
            <person name="Edoardo P."/>
            <person name="Giuseppe L.R."/>
            <person name="Gasser R.B."/>
        </authorList>
    </citation>
    <scope>NUCLEOTIDE SEQUENCE [LARGE SCALE GENOMIC DNA]</scope>
    <source>
        <strain evidence="3">ISS1980</strain>
    </source>
</reference>
<organism evidence="3 4">
    <name type="scientific">Trichinella papuae</name>
    <dbReference type="NCBI Taxonomy" id="268474"/>
    <lineage>
        <taxon>Eukaryota</taxon>
        <taxon>Metazoa</taxon>
        <taxon>Ecdysozoa</taxon>
        <taxon>Nematoda</taxon>
        <taxon>Enoplea</taxon>
        <taxon>Dorylaimia</taxon>
        <taxon>Trichinellida</taxon>
        <taxon>Trichinellidae</taxon>
        <taxon>Trichinella</taxon>
    </lineage>
</organism>
<feature type="domain" description="ShKT" evidence="2">
    <location>
        <begin position="368"/>
        <end position="402"/>
    </location>
</feature>
<name>A0A0V1MUL2_9BILA</name>
<keyword evidence="4" id="KW-1185">Reference proteome</keyword>
<dbReference type="InterPro" id="IPR003582">
    <property type="entry name" value="ShKT_dom"/>
</dbReference>
<dbReference type="Pfam" id="PF01549">
    <property type="entry name" value="ShK"/>
    <property type="match status" value="3"/>
</dbReference>
<evidence type="ECO:0000259" key="2">
    <source>
        <dbReference type="PROSITE" id="PS51670"/>
    </source>
</evidence>
<dbReference type="OrthoDB" id="5920234at2759"/>
<dbReference type="AlphaFoldDB" id="A0A0V1MUL2"/>
<dbReference type="Proteomes" id="UP000054843">
    <property type="component" value="Unassembled WGS sequence"/>
</dbReference>
<dbReference type="PROSITE" id="PS51670">
    <property type="entry name" value="SHKT"/>
    <property type="match status" value="2"/>
</dbReference>
<feature type="disulfide bond" evidence="1">
    <location>
        <begin position="431"/>
        <end position="465"/>
    </location>
</feature>
<comment type="caution">
    <text evidence="1">Lacks conserved residue(s) required for the propagation of feature annotation.</text>
</comment>
<dbReference type="SMART" id="SM00254">
    <property type="entry name" value="ShKT"/>
    <property type="match status" value="3"/>
</dbReference>
<feature type="disulfide bond" evidence="1">
    <location>
        <begin position="368"/>
        <end position="402"/>
    </location>
</feature>
<evidence type="ECO:0000256" key="1">
    <source>
        <dbReference type="PROSITE-ProRule" id="PRU01005"/>
    </source>
</evidence>
<dbReference type="STRING" id="268474.A0A0V1MUL2"/>
<dbReference type="EMBL" id="JYDO01000040">
    <property type="protein sequence ID" value="KRZ75308.1"/>
    <property type="molecule type" value="Genomic_DNA"/>
</dbReference>
<proteinExistence type="predicted"/>
<sequence>MRFNHNLKFIMPICIIPYSPLSPDKYWKLTNPSQCGEITCEYPTFCAISKLDPNKFSCEFVDDSCLTTVTFSKFQDENRTVDNVIQKKEKNFTETEISSLSQQIATQKKNYTEEAIALEALQALIENNRTFLFENNFTQFETMDQCYDHFDACCEWALLGKCEQLPALIGIACPVSCGTCNCNKSDISTCTMEKTKCRNNSETFDYNGRTKKENNTLLIIESTSFDTENLTKISERNTTESVNAEREMNHDEVQLEEKLTEVISLSLANFSTNNDNNNNNNNTILISERERASEEKNSNHEISSDKISEEVISHLNKETSTNKTHKIYAFRNESLSIFGETIAPAKETLLLTTESSMLGNFFKKTQQCKDENSLCLLWAIIGECTKNPYWMKPNCQRSCNTCGMTLKDVNKELLSPSTRNIKHSLVSNKNCKNQHELCQFWASINECTNNPDFMLINCAASCKSCSKLKKQNYED</sequence>
<keyword evidence="1" id="KW-1015">Disulfide bond</keyword>
<feature type="domain" description="ShKT" evidence="2">
    <location>
        <begin position="431"/>
        <end position="465"/>
    </location>
</feature>
<protein>
    <submittedName>
        <fullName evidence="3">Putative tyrosinase-like protein tyr-3</fullName>
    </submittedName>
</protein>
<comment type="caution">
    <text evidence="3">The sequence shown here is derived from an EMBL/GenBank/DDBJ whole genome shotgun (WGS) entry which is preliminary data.</text>
</comment>
<evidence type="ECO:0000313" key="3">
    <source>
        <dbReference type="EMBL" id="KRZ75308.1"/>
    </source>
</evidence>